<dbReference type="EMBL" id="JAGEVG010000003">
    <property type="protein sequence ID" value="MBO3097316.1"/>
    <property type="molecule type" value="Genomic_DNA"/>
</dbReference>
<dbReference type="NCBIfam" id="NF033487">
    <property type="entry name" value="Lacal_2735_fam"/>
    <property type="match status" value="1"/>
</dbReference>
<organism evidence="1 2">
    <name type="scientific">Gelidibacter pelagius</name>
    <dbReference type="NCBI Taxonomy" id="2819985"/>
    <lineage>
        <taxon>Bacteria</taxon>
        <taxon>Pseudomonadati</taxon>
        <taxon>Bacteroidota</taxon>
        <taxon>Flavobacteriia</taxon>
        <taxon>Flavobacteriales</taxon>
        <taxon>Flavobacteriaceae</taxon>
        <taxon>Gelidibacter</taxon>
    </lineage>
</organism>
<reference evidence="1 2" key="1">
    <citation type="submission" date="2021-03" db="EMBL/GenBank/DDBJ databases">
        <title>Gelidibacter sp. nov., isolated from costal sediment.</title>
        <authorList>
            <person name="Lun K.-Y."/>
        </authorList>
    </citation>
    <scope>NUCLEOTIDE SEQUENCE [LARGE SCALE GENOMIC DNA]</scope>
    <source>
        <strain evidence="1 2">DF109</strain>
    </source>
</reference>
<comment type="caution">
    <text evidence="1">The sequence shown here is derived from an EMBL/GenBank/DDBJ whole genome shotgun (WGS) entry which is preliminary data.</text>
</comment>
<evidence type="ECO:0000313" key="1">
    <source>
        <dbReference type="EMBL" id="MBO3097316.1"/>
    </source>
</evidence>
<sequence>MKTSLEIKTHQLKLQTRYKQLIEQAYNVRQTDHALSDISEYKAIKLLNKLNRLKYLHRDITPKALN</sequence>
<name>A0ABS3SNN4_9FLAO</name>
<protein>
    <submittedName>
        <fullName evidence="1">Lacal_2735 family protein</fullName>
    </submittedName>
</protein>
<gene>
    <name evidence="1" type="ORF">J4051_03485</name>
</gene>
<dbReference type="RefSeq" id="WP_208232474.1">
    <property type="nucleotide sequence ID" value="NZ_JAGEVG010000003.1"/>
</dbReference>
<proteinExistence type="predicted"/>
<dbReference type="InterPro" id="IPR045493">
    <property type="entry name" value="DUF6435"/>
</dbReference>
<accession>A0ABS3SNN4</accession>
<dbReference type="Proteomes" id="UP000681315">
    <property type="component" value="Unassembled WGS sequence"/>
</dbReference>
<evidence type="ECO:0000313" key="2">
    <source>
        <dbReference type="Proteomes" id="UP000681315"/>
    </source>
</evidence>
<keyword evidence="2" id="KW-1185">Reference proteome</keyword>